<evidence type="ECO:0000313" key="3">
    <source>
        <dbReference type="EMBL" id="TBO31247.1"/>
    </source>
</evidence>
<dbReference type="EMBL" id="SIXI01000003">
    <property type="protein sequence ID" value="TBO31247.1"/>
    <property type="molecule type" value="Genomic_DNA"/>
</dbReference>
<feature type="chain" id="PRO_5020984583" description="PKD domain-containing protein" evidence="1">
    <location>
        <begin position="24"/>
        <end position="191"/>
    </location>
</feature>
<keyword evidence="4" id="KW-1185">Reference proteome</keyword>
<comment type="caution">
    <text evidence="3">The sequence shown here is derived from an EMBL/GenBank/DDBJ whole genome shotgun (WGS) entry which is preliminary data.</text>
</comment>
<evidence type="ECO:0000259" key="2">
    <source>
        <dbReference type="Pfam" id="PF00801"/>
    </source>
</evidence>
<evidence type="ECO:0000313" key="4">
    <source>
        <dbReference type="Proteomes" id="UP000292120"/>
    </source>
</evidence>
<dbReference type="SUPFAM" id="SSF49299">
    <property type="entry name" value="PKD domain"/>
    <property type="match status" value="1"/>
</dbReference>
<dbReference type="AlphaFoldDB" id="A0A4Q9H2F3"/>
<dbReference type="Proteomes" id="UP000292120">
    <property type="component" value="Unassembled WGS sequence"/>
</dbReference>
<sequence>MRLTVSRATVLAVSLLLAQVAMAQKIQRVEASPSPAQAGQEVKVTTHFEVSNDVHNCTLQVHFGDGAVQKFHVNQAKDAPLVLTHTYNKPGRYTLKAEGKGLTRCTGENQTADLDVQASKPAVQGASGKSAAPVSPCPAGWSLAKPGVQPKTGAFTCTAKAGTAAPAAALECPGELSYFVNVKKGQLGCRP</sequence>
<dbReference type="InterPro" id="IPR035986">
    <property type="entry name" value="PKD_dom_sf"/>
</dbReference>
<dbReference type="OrthoDB" id="8898629at2"/>
<dbReference type="RefSeq" id="WP_130967702.1">
    <property type="nucleotide sequence ID" value="NZ_SIXI01000003.1"/>
</dbReference>
<organism evidence="3 4">
    <name type="scientific">Aquabacterium lacunae</name>
    <dbReference type="NCBI Taxonomy" id="2528630"/>
    <lineage>
        <taxon>Bacteria</taxon>
        <taxon>Pseudomonadati</taxon>
        <taxon>Pseudomonadota</taxon>
        <taxon>Betaproteobacteria</taxon>
        <taxon>Burkholderiales</taxon>
        <taxon>Aquabacterium</taxon>
    </lineage>
</organism>
<keyword evidence="1" id="KW-0732">Signal</keyword>
<dbReference type="Gene3D" id="2.60.40.10">
    <property type="entry name" value="Immunoglobulins"/>
    <property type="match status" value="1"/>
</dbReference>
<dbReference type="Pfam" id="PF00801">
    <property type="entry name" value="PKD"/>
    <property type="match status" value="1"/>
</dbReference>
<protein>
    <recommendedName>
        <fullName evidence="2">PKD domain-containing protein</fullName>
    </recommendedName>
</protein>
<dbReference type="InterPro" id="IPR013783">
    <property type="entry name" value="Ig-like_fold"/>
</dbReference>
<feature type="signal peptide" evidence="1">
    <location>
        <begin position="1"/>
        <end position="23"/>
    </location>
</feature>
<name>A0A4Q9H2F3_9BURK</name>
<dbReference type="InterPro" id="IPR000601">
    <property type="entry name" value="PKD_dom"/>
</dbReference>
<proteinExistence type="predicted"/>
<accession>A0A4Q9H2F3</accession>
<dbReference type="CDD" id="cd00146">
    <property type="entry name" value="PKD"/>
    <property type="match status" value="1"/>
</dbReference>
<reference evidence="3 4" key="1">
    <citation type="submission" date="2019-02" db="EMBL/GenBank/DDBJ databases">
        <title>Aquabacterium sp. strain KMB7.</title>
        <authorList>
            <person name="Chen W.-M."/>
        </authorList>
    </citation>
    <scope>NUCLEOTIDE SEQUENCE [LARGE SCALE GENOMIC DNA]</scope>
    <source>
        <strain evidence="3 4">KMB7</strain>
    </source>
</reference>
<evidence type="ECO:0000256" key="1">
    <source>
        <dbReference type="SAM" id="SignalP"/>
    </source>
</evidence>
<gene>
    <name evidence="3" type="ORF">EYS42_08345</name>
</gene>
<feature type="domain" description="PKD" evidence="2">
    <location>
        <begin position="29"/>
        <end position="98"/>
    </location>
</feature>